<evidence type="ECO:0000256" key="1">
    <source>
        <dbReference type="ARBA" id="ARBA00004651"/>
    </source>
</evidence>
<evidence type="ECO:0000256" key="4">
    <source>
        <dbReference type="ARBA" id="ARBA00022989"/>
    </source>
</evidence>
<accession>A0A8T4C6D5</accession>
<reference evidence="8" key="1">
    <citation type="submission" date="2019-03" db="EMBL/GenBank/DDBJ databases">
        <title>Lake Tanganyika Metagenome-Assembled Genomes (MAGs).</title>
        <authorList>
            <person name="Tran P."/>
        </authorList>
    </citation>
    <scope>NUCLEOTIDE SEQUENCE</scope>
    <source>
        <strain evidence="8">M_DeepCast_50m_m2_156</strain>
    </source>
</reference>
<comment type="subcellular location">
    <subcellularLocation>
        <location evidence="1">Cell membrane</location>
        <topology evidence="1">Multi-pass membrane protein</topology>
    </subcellularLocation>
</comment>
<evidence type="ECO:0000256" key="5">
    <source>
        <dbReference type="ARBA" id="ARBA00023136"/>
    </source>
</evidence>
<dbReference type="PANTHER" id="PTHR35402:SF1">
    <property type="entry name" value="TYPE II SECRETION SYSTEM PROTEIN GSPF DOMAIN-CONTAINING PROTEIN"/>
    <property type="match status" value="1"/>
</dbReference>
<organism evidence="8 9">
    <name type="scientific">Candidatus Iainarchaeum sp</name>
    <dbReference type="NCBI Taxonomy" id="3101447"/>
    <lineage>
        <taxon>Archaea</taxon>
        <taxon>Candidatus Iainarchaeota</taxon>
        <taxon>Candidatus Iainarchaeia</taxon>
        <taxon>Candidatus Iainarchaeales</taxon>
        <taxon>Candidatus Iainarchaeaceae</taxon>
        <taxon>Candidatus Iainarchaeum</taxon>
    </lineage>
</organism>
<name>A0A8T4C6D5_9ARCH</name>
<dbReference type="Pfam" id="PF00482">
    <property type="entry name" value="T2SSF"/>
    <property type="match status" value="1"/>
</dbReference>
<comment type="caution">
    <text evidence="8">The sequence shown here is derived from an EMBL/GenBank/DDBJ whole genome shotgun (WGS) entry which is preliminary data.</text>
</comment>
<dbReference type="GO" id="GO:0005886">
    <property type="term" value="C:plasma membrane"/>
    <property type="evidence" value="ECO:0007669"/>
    <property type="project" value="UniProtKB-SubCell"/>
</dbReference>
<feature type="transmembrane region" description="Helical" evidence="6">
    <location>
        <begin position="86"/>
        <end position="110"/>
    </location>
</feature>
<keyword evidence="3 6" id="KW-0812">Transmembrane</keyword>
<feature type="transmembrane region" description="Helical" evidence="6">
    <location>
        <begin position="267"/>
        <end position="286"/>
    </location>
</feature>
<evidence type="ECO:0000313" key="8">
    <source>
        <dbReference type="EMBL" id="MBM3281867.1"/>
    </source>
</evidence>
<dbReference type="AlphaFoldDB" id="A0A8T4C6D5"/>
<feature type="domain" description="Type II secretion system protein GspF" evidence="7">
    <location>
        <begin position="127"/>
        <end position="250"/>
    </location>
</feature>
<dbReference type="InterPro" id="IPR018076">
    <property type="entry name" value="T2SS_GspF_dom"/>
</dbReference>
<keyword evidence="2" id="KW-1003">Cell membrane</keyword>
<evidence type="ECO:0000259" key="7">
    <source>
        <dbReference type="Pfam" id="PF00482"/>
    </source>
</evidence>
<feature type="transmembrane region" description="Helical" evidence="6">
    <location>
        <begin position="59"/>
        <end position="80"/>
    </location>
</feature>
<dbReference type="PANTHER" id="PTHR35402">
    <property type="entry name" value="INTEGRAL MEMBRANE PROTEIN-RELATED"/>
    <property type="match status" value="1"/>
</dbReference>
<gene>
    <name evidence="8" type="ORF">FJY86_00815</name>
</gene>
<evidence type="ECO:0000256" key="2">
    <source>
        <dbReference type="ARBA" id="ARBA00022475"/>
    </source>
</evidence>
<evidence type="ECO:0000256" key="3">
    <source>
        <dbReference type="ARBA" id="ARBA00022692"/>
    </source>
</evidence>
<keyword evidence="5 6" id="KW-0472">Membrane</keyword>
<dbReference type="InterPro" id="IPR056569">
    <property type="entry name" value="ArlJ-like"/>
</dbReference>
<sequence>MITHFNMPLNVLPMPLLRWASKHLVGLGTRFGKFMPLNDVDMRKAEIPMSAKEYATMSMVIILFYFVFFGFLFFVMAFRLFTKLDIFLPLVVSMVFSLLVFVQLVTFPIIRVTKKVRDLDRNLVFALRTILVQLRSGISLFESMKVVAEGNYGAVSKEFKRAVDQISTGTIQEIALERIAEYNPSIFFRRAIWQIVNGMRAGADITTVLGESVDSLTEAQSIQIRNYESQMKILSLVYMMLGVIVPALGITFLIVLSSFPQIQITELYFWILLAGVGIAQFMYMGIVKSKRPTLLGD</sequence>
<evidence type="ECO:0000256" key="6">
    <source>
        <dbReference type="SAM" id="Phobius"/>
    </source>
</evidence>
<proteinExistence type="predicted"/>
<protein>
    <submittedName>
        <fullName evidence="8">Type II secretion system F family protein</fullName>
    </submittedName>
</protein>
<dbReference type="Proteomes" id="UP000774699">
    <property type="component" value="Unassembled WGS sequence"/>
</dbReference>
<feature type="transmembrane region" description="Helical" evidence="6">
    <location>
        <begin position="233"/>
        <end position="255"/>
    </location>
</feature>
<evidence type="ECO:0000313" key="9">
    <source>
        <dbReference type="Proteomes" id="UP000774699"/>
    </source>
</evidence>
<dbReference type="EMBL" id="VGJJ01000003">
    <property type="protein sequence ID" value="MBM3281867.1"/>
    <property type="molecule type" value="Genomic_DNA"/>
</dbReference>
<keyword evidence="4 6" id="KW-1133">Transmembrane helix</keyword>